<name>A0ABV6CU42_9SPHN</name>
<evidence type="ECO:0000313" key="3">
    <source>
        <dbReference type="Proteomes" id="UP001589798"/>
    </source>
</evidence>
<protein>
    <submittedName>
        <fullName evidence="2">Nuclear transport factor 2 family protein</fullName>
    </submittedName>
</protein>
<dbReference type="SUPFAM" id="SSF54427">
    <property type="entry name" value="NTF2-like"/>
    <property type="match status" value="1"/>
</dbReference>
<dbReference type="InterPro" id="IPR032710">
    <property type="entry name" value="NTF2-like_dom_sf"/>
</dbReference>
<gene>
    <name evidence="2" type="ORF">ACFFJC_03940</name>
</gene>
<proteinExistence type="predicted"/>
<evidence type="ECO:0000259" key="1">
    <source>
        <dbReference type="Pfam" id="PF13577"/>
    </source>
</evidence>
<reference evidence="2 3" key="1">
    <citation type="submission" date="2024-09" db="EMBL/GenBank/DDBJ databases">
        <authorList>
            <person name="Sun Q."/>
            <person name="Mori K."/>
        </authorList>
    </citation>
    <scope>NUCLEOTIDE SEQUENCE [LARGE SCALE GENOMIC DNA]</scope>
    <source>
        <strain evidence="2 3">CCM 7706</strain>
    </source>
</reference>
<dbReference type="Gene3D" id="3.10.450.50">
    <property type="match status" value="1"/>
</dbReference>
<dbReference type="RefSeq" id="WP_379486178.1">
    <property type="nucleotide sequence ID" value="NZ_JBHLWK010000006.1"/>
</dbReference>
<dbReference type="Proteomes" id="UP001589798">
    <property type="component" value="Unassembled WGS sequence"/>
</dbReference>
<comment type="caution">
    <text evidence="2">The sequence shown here is derived from an EMBL/GenBank/DDBJ whole genome shotgun (WGS) entry which is preliminary data.</text>
</comment>
<organism evidence="2 3">
    <name type="scientific">Novosphingobium soli</name>
    <dbReference type="NCBI Taxonomy" id="574956"/>
    <lineage>
        <taxon>Bacteria</taxon>
        <taxon>Pseudomonadati</taxon>
        <taxon>Pseudomonadota</taxon>
        <taxon>Alphaproteobacteria</taxon>
        <taxon>Sphingomonadales</taxon>
        <taxon>Sphingomonadaceae</taxon>
        <taxon>Novosphingobium</taxon>
    </lineage>
</organism>
<dbReference type="Pfam" id="PF13577">
    <property type="entry name" value="SnoaL_4"/>
    <property type="match status" value="1"/>
</dbReference>
<dbReference type="EMBL" id="JBHLWK010000006">
    <property type="protein sequence ID" value="MFC0203420.1"/>
    <property type="molecule type" value="Genomic_DNA"/>
</dbReference>
<dbReference type="InterPro" id="IPR037401">
    <property type="entry name" value="SnoaL-like"/>
</dbReference>
<keyword evidence="3" id="KW-1185">Reference proteome</keyword>
<feature type="domain" description="SnoaL-like" evidence="1">
    <location>
        <begin position="6"/>
        <end position="143"/>
    </location>
</feature>
<accession>A0ABV6CU42</accession>
<evidence type="ECO:0000313" key="2">
    <source>
        <dbReference type="EMBL" id="MFC0203420.1"/>
    </source>
</evidence>
<sequence length="154" mass="17320">MDVIDRLAAIEEIRQLKARYFRGVDDRDAALVRSILAEDCVLDYRGCCTDPATGVDHFPAMNTVMKGREAWADAPPSQGPHLVTVHQGHDPDITIESAGTARGIWAFTDRLFLPPGGPFSRLTGWGRYHETYVNRGDGWRILTTRIERLRVEVE</sequence>